<evidence type="ECO:0000256" key="2">
    <source>
        <dbReference type="ARBA" id="ARBA00011541"/>
    </source>
</evidence>
<comment type="caution">
    <text evidence="10">The sequence shown here is derived from an EMBL/GenBank/DDBJ whole genome shotgun (WGS) entry which is preliminary data.</text>
</comment>
<evidence type="ECO:0000256" key="8">
    <source>
        <dbReference type="ARBA" id="ARBA00049244"/>
    </source>
</evidence>
<evidence type="ECO:0000256" key="7">
    <source>
        <dbReference type="ARBA" id="ARBA00022932"/>
    </source>
</evidence>
<dbReference type="InterPro" id="IPR001098">
    <property type="entry name" value="DNA-dir_DNA_pol_A_palm_dom"/>
</dbReference>
<keyword evidence="11" id="KW-1185">Reference proteome</keyword>
<dbReference type="SMART" id="SM00482">
    <property type="entry name" value="POLAc"/>
    <property type="match status" value="1"/>
</dbReference>
<accession>A0ABU0VYC7</accession>
<dbReference type="InterPro" id="IPR043502">
    <property type="entry name" value="DNA/RNA_pol_sf"/>
</dbReference>
<dbReference type="InterPro" id="IPR036397">
    <property type="entry name" value="RNaseH_sf"/>
</dbReference>
<evidence type="ECO:0000256" key="1">
    <source>
        <dbReference type="ARBA" id="ARBA00007705"/>
    </source>
</evidence>
<reference evidence="10 11" key="1">
    <citation type="submission" date="2023-08" db="EMBL/GenBank/DDBJ databases">
        <title>Characterization of two Paracoccaceae strains isolated from Phycosphere and proposal of Xinfangfangia lacusdiani sp. nov.</title>
        <authorList>
            <person name="Deng Y."/>
            <person name="Zhang Y.Q."/>
        </authorList>
    </citation>
    <scope>NUCLEOTIDE SEQUENCE [LARGE SCALE GENOMIC DNA]</scope>
    <source>
        <strain evidence="10 11">CPCC 101601</strain>
    </source>
</reference>
<keyword evidence="6" id="KW-0548">Nucleotidyltransferase</keyword>
<evidence type="ECO:0000313" key="11">
    <source>
        <dbReference type="Proteomes" id="UP001239680"/>
    </source>
</evidence>
<keyword evidence="5" id="KW-0808">Transferase</keyword>
<dbReference type="PRINTS" id="PR00868">
    <property type="entry name" value="DNAPOLI"/>
</dbReference>
<dbReference type="Gene3D" id="1.20.1060.10">
    <property type="entry name" value="Taq DNA Polymerase, Chain T, domain 4"/>
    <property type="match status" value="1"/>
</dbReference>
<evidence type="ECO:0000313" key="10">
    <source>
        <dbReference type="EMBL" id="MDQ2066719.1"/>
    </source>
</evidence>
<evidence type="ECO:0000256" key="3">
    <source>
        <dbReference type="ARBA" id="ARBA00012417"/>
    </source>
</evidence>
<dbReference type="Gene3D" id="3.30.70.370">
    <property type="match status" value="2"/>
</dbReference>
<dbReference type="PANTHER" id="PTHR10133">
    <property type="entry name" value="DNA POLYMERASE I"/>
    <property type="match status" value="1"/>
</dbReference>
<dbReference type="PANTHER" id="PTHR10133:SF62">
    <property type="entry name" value="DNA POLYMERASE THETA"/>
    <property type="match status" value="1"/>
</dbReference>
<feature type="domain" description="DNA-directed DNA polymerase family A palm" evidence="9">
    <location>
        <begin position="349"/>
        <end position="558"/>
    </location>
</feature>
<dbReference type="Gene3D" id="3.30.420.10">
    <property type="entry name" value="Ribonuclease H-like superfamily/Ribonuclease H"/>
    <property type="match status" value="1"/>
</dbReference>
<evidence type="ECO:0000259" key="9">
    <source>
        <dbReference type="SMART" id="SM00482"/>
    </source>
</evidence>
<dbReference type="RefSeq" id="WP_306680428.1">
    <property type="nucleotide sequence ID" value="NZ_JAVDBT010000008.1"/>
</dbReference>
<dbReference type="InterPro" id="IPR002298">
    <property type="entry name" value="DNA_polymerase_A"/>
</dbReference>
<sequence length="597" mass="67003">MTELLFADCEGDNFLDDITKMWTFQLASGVDGTVEVYADQKGFPSLNEGLERMKSAEKVVFHNAFGFDFFAINKLYPGTLRREQIIDTLIISRLMDSTSMRHNLAELGEGLGFPKGHHTDFSRFSAEMVTYGKQDVRILQEAWKGSVHRKFRSFGKFYEEYKDACELEFYVAYCIEKQRQHGFRFDYDRALELEAQFRQEQRDFQDQLQEAFPTIITPRYSETQRDKATGQFKRLKDDVDVFNPGSRDQIAQRLIAKYDWKPKAKTPKGKPQVDETILEALPYPEAKLCAAYMKTGKKLGMIADGENAWLKLATQTNTGWRLHGQINTLGARTHRMSHFKPNMAQVDSDHRLRELFLPDLGDDLVGVDAEGLELRMLAHFLAPYDGGSYADTVHNGDKKLKTDIHSVNQRAAGLFSRDSAKTMIYAFCYGAGDAKLGQIMLDDLKEAGEPAPKASPSKLGAGLRAKLQTGITGLGELVAKCKRTHQSKNALPGLDGRWIPNLSDHAALNTLLQGNGSIIMKKALIVFDEEVEVRGLSEKVSYCANVHDEFQLSVDPDYSTLVAEIGQKSITRAGELLKVRCPLVGSADIGKSWADTH</sequence>
<keyword evidence="7" id="KW-0239">DNA-directed DNA polymerase</keyword>
<comment type="similarity">
    <text evidence="1">Belongs to the DNA polymerase type-A family.</text>
</comment>
<evidence type="ECO:0000256" key="4">
    <source>
        <dbReference type="ARBA" id="ARBA00020311"/>
    </source>
</evidence>
<dbReference type="Proteomes" id="UP001239680">
    <property type="component" value="Unassembled WGS sequence"/>
</dbReference>
<name>A0ABU0VYC7_9RHOB</name>
<dbReference type="InterPro" id="IPR012337">
    <property type="entry name" value="RNaseH-like_sf"/>
</dbReference>
<protein>
    <recommendedName>
        <fullName evidence="4">DNA polymerase I</fullName>
        <ecNumber evidence="3">2.7.7.7</ecNumber>
    </recommendedName>
</protein>
<dbReference type="InterPro" id="IPR019760">
    <property type="entry name" value="DNA-dir_DNA_pol_A_CS"/>
</dbReference>
<dbReference type="SUPFAM" id="SSF56672">
    <property type="entry name" value="DNA/RNA polymerases"/>
    <property type="match status" value="1"/>
</dbReference>
<proteinExistence type="inferred from homology"/>
<dbReference type="SUPFAM" id="SSF53098">
    <property type="entry name" value="Ribonuclease H-like"/>
    <property type="match status" value="1"/>
</dbReference>
<organism evidence="10 11">
    <name type="scientific">Pseudogemmobacter lacusdianii</name>
    <dbReference type="NCBI Taxonomy" id="3069608"/>
    <lineage>
        <taxon>Bacteria</taxon>
        <taxon>Pseudomonadati</taxon>
        <taxon>Pseudomonadota</taxon>
        <taxon>Alphaproteobacteria</taxon>
        <taxon>Rhodobacterales</taxon>
        <taxon>Paracoccaceae</taxon>
        <taxon>Pseudogemmobacter</taxon>
    </lineage>
</organism>
<evidence type="ECO:0000256" key="5">
    <source>
        <dbReference type="ARBA" id="ARBA00022679"/>
    </source>
</evidence>
<gene>
    <name evidence="10" type="ORF">Q9295_10050</name>
</gene>
<dbReference type="Pfam" id="PF00476">
    <property type="entry name" value="DNA_pol_A"/>
    <property type="match status" value="2"/>
</dbReference>
<evidence type="ECO:0000256" key="6">
    <source>
        <dbReference type="ARBA" id="ARBA00022695"/>
    </source>
</evidence>
<dbReference type="PROSITE" id="PS00447">
    <property type="entry name" value="DNA_POLYMERASE_A"/>
    <property type="match status" value="1"/>
</dbReference>
<dbReference type="EMBL" id="JAVDBT010000008">
    <property type="protein sequence ID" value="MDQ2066719.1"/>
    <property type="molecule type" value="Genomic_DNA"/>
</dbReference>
<comment type="subunit">
    <text evidence="2">Single-chain monomer with multiple functions.</text>
</comment>
<comment type="catalytic activity">
    <reaction evidence="8">
        <text>DNA(n) + a 2'-deoxyribonucleoside 5'-triphosphate = DNA(n+1) + diphosphate</text>
        <dbReference type="Rhea" id="RHEA:22508"/>
        <dbReference type="Rhea" id="RHEA-COMP:17339"/>
        <dbReference type="Rhea" id="RHEA-COMP:17340"/>
        <dbReference type="ChEBI" id="CHEBI:33019"/>
        <dbReference type="ChEBI" id="CHEBI:61560"/>
        <dbReference type="ChEBI" id="CHEBI:173112"/>
        <dbReference type="EC" id="2.7.7.7"/>
    </reaction>
</comment>
<dbReference type="EC" id="2.7.7.7" evidence="3"/>